<dbReference type="SUPFAM" id="SSF51604">
    <property type="entry name" value="Enolase C-terminal domain-like"/>
    <property type="match status" value="1"/>
</dbReference>
<keyword evidence="4" id="KW-1185">Reference proteome</keyword>
<dbReference type="InterPro" id="IPR029065">
    <property type="entry name" value="Enolase_C-like"/>
</dbReference>
<dbReference type="GO" id="GO:0009063">
    <property type="term" value="P:amino acid catabolic process"/>
    <property type="evidence" value="ECO:0007669"/>
    <property type="project" value="InterPro"/>
</dbReference>
<dbReference type="Gene3D" id="3.20.20.120">
    <property type="entry name" value="Enolase-like C-terminal domain"/>
    <property type="match status" value="1"/>
</dbReference>
<accession>A0A1B1S931</accession>
<dbReference type="STRING" id="1796646.A4V02_05840"/>
<sequence>MTDKETYFIRISDERRPGIYGIGECALFRGLSADDTPDYEDMLAQVCADISRQGLTAFVPSDSSSIRFGAESALADLRNGGRRLLWPGRWTRGEIAIPINGLIWMGSHDRMLARIDEKIEAGFRCIKLKIGGIRFDEELNLINHIRERYAPEELELRLDANGSFTPSDALCNLRALAPYGIHSIEQPIKAGQTEAMAEICRKSPIPVALDEELIGCRDTKSKIALLDSIKPQYIILKPSLCGGFAASEEWAALACERGIGWWATSALESDIGLNAIAQWCGSMNTKIPQGLGTGRLYVNNIASPLRQIGDGLRYDPEGVWELPEMEWK</sequence>
<name>A0A1B1S931_9BACT</name>
<dbReference type="AlphaFoldDB" id="A0A1B1S931"/>
<dbReference type="SFLD" id="SFLDS00001">
    <property type="entry name" value="Enolase"/>
    <property type="match status" value="1"/>
</dbReference>
<dbReference type="Gene3D" id="3.30.390.10">
    <property type="entry name" value="Enolase-like, N-terminal domain"/>
    <property type="match status" value="1"/>
</dbReference>
<dbReference type="SFLD" id="SFLDF00009">
    <property type="entry name" value="o-succinylbenzoate_synthase"/>
    <property type="match status" value="1"/>
</dbReference>
<dbReference type="InterPro" id="IPR018110">
    <property type="entry name" value="Mandel_Rmase/mucon_lact_enz_CS"/>
</dbReference>
<dbReference type="SUPFAM" id="SSF54826">
    <property type="entry name" value="Enolase N-terminal domain-like"/>
    <property type="match status" value="1"/>
</dbReference>
<evidence type="ECO:0000256" key="1">
    <source>
        <dbReference type="ARBA" id="ARBA00022723"/>
    </source>
</evidence>
<dbReference type="OrthoDB" id="9766759at2"/>
<protein>
    <submittedName>
        <fullName evidence="3">O-succinylbenzoate synthase</fullName>
    </submittedName>
</protein>
<evidence type="ECO:0000313" key="4">
    <source>
        <dbReference type="Proteomes" id="UP000186351"/>
    </source>
</evidence>
<dbReference type="InterPro" id="IPR036849">
    <property type="entry name" value="Enolase-like_C_sf"/>
</dbReference>
<dbReference type="GO" id="GO:0046872">
    <property type="term" value="F:metal ion binding"/>
    <property type="evidence" value="ECO:0007669"/>
    <property type="project" value="UniProtKB-KW"/>
</dbReference>
<organism evidence="3 4">
    <name type="scientific">Muribaculum intestinale</name>
    <dbReference type="NCBI Taxonomy" id="1796646"/>
    <lineage>
        <taxon>Bacteria</taxon>
        <taxon>Pseudomonadati</taxon>
        <taxon>Bacteroidota</taxon>
        <taxon>Bacteroidia</taxon>
        <taxon>Bacteroidales</taxon>
        <taxon>Muribaculaceae</taxon>
        <taxon>Muribaculum</taxon>
    </lineage>
</organism>
<dbReference type="GO" id="GO:0016854">
    <property type="term" value="F:racemase and epimerase activity"/>
    <property type="evidence" value="ECO:0007669"/>
    <property type="project" value="UniProtKB-ARBA"/>
</dbReference>
<reference evidence="4" key="1">
    <citation type="submission" date="2016-04" db="EMBL/GenBank/DDBJ databases">
        <title>Complete Genome Sequences of Twelve Strains of a Stable Defined Moderately Diverse Mouse Microbiota 2 (sDMDMm2).</title>
        <authorList>
            <person name="Uchimura Y."/>
            <person name="Wyss M."/>
            <person name="Brugiroux S."/>
            <person name="Limenitakis J.P."/>
            <person name="Stecher B."/>
            <person name="McCoy K.D."/>
            <person name="Macpherson A.J."/>
        </authorList>
    </citation>
    <scope>NUCLEOTIDE SEQUENCE [LARGE SCALE GENOMIC DNA]</scope>
    <source>
        <strain evidence="4">YL27</strain>
    </source>
</reference>
<dbReference type="SFLD" id="SFLDG00180">
    <property type="entry name" value="muconate_cycloisomerase"/>
    <property type="match status" value="1"/>
</dbReference>
<feature type="domain" description="Mandelate racemase/muconate lactonizing enzyme C-terminal" evidence="2">
    <location>
        <begin position="108"/>
        <end position="206"/>
    </location>
</feature>
<dbReference type="PANTHER" id="PTHR48073">
    <property type="entry name" value="O-SUCCINYLBENZOATE SYNTHASE-RELATED"/>
    <property type="match status" value="1"/>
</dbReference>
<keyword evidence="1" id="KW-0479">Metal-binding</keyword>
<dbReference type="InterPro" id="IPR013342">
    <property type="entry name" value="Mandelate_racemase_C"/>
</dbReference>
<dbReference type="InterPro" id="IPR029017">
    <property type="entry name" value="Enolase-like_N"/>
</dbReference>
<dbReference type="PANTHER" id="PTHR48073:SF2">
    <property type="entry name" value="O-SUCCINYLBENZOATE SYNTHASE"/>
    <property type="match status" value="1"/>
</dbReference>
<accession>A0A1Z2XL37</accession>
<dbReference type="Proteomes" id="UP000186351">
    <property type="component" value="Chromosome"/>
</dbReference>
<evidence type="ECO:0000259" key="2">
    <source>
        <dbReference type="SMART" id="SM00922"/>
    </source>
</evidence>
<dbReference type="CDD" id="cd03320">
    <property type="entry name" value="OSBS"/>
    <property type="match status" value="1"/>
</dbReference>
<proteinExistence type="predicted"/>
<dbReference type="KEGG" id="pary:A4V02_05840"/>
<dbReference type="SMART" id="SM00922">
    <property type="entry name" value="MR_MLE"/>
    <property type="match status" value="1"/>
</dbReference>
<evidence type="ECO:0000313" key="3">
    <source>
        <dbReference type="EMBL" id="ANU63292.2"/>
    </source>
</evidence>
<dbReference type="PROSITE" id="PS00909">
    <property type="entry name" value="MR_MLE_2"/>
    <property type="match status" value="1"/>
</dbReference>
<gene>
    <name evidence="3" type="ORF">A4V02_05840</name>
</gene>
<dbReference type="Pfam" id="PF13378">
    <property type="entry name" value="MR_MLE_C"/>
    <property type="match status" value="1"/>
</dbReference>
<dbReference type="EMBL" id="CP015402">
    <property type="protein sequence ID" value="ANU63292.2"/>
    <property type="molecule type" value="Genomic_DNA"/>
</dbReference>